<dbReference type="Gene3D" id="3.90.550.10">
    <property type="entry name" value="Spore Coat Polysaccharide Biosynthesis Protein SpsA, Chain A"/>
    <property type="match status" value="1"/>
</dbReference>
<organism evidence="11 12">
    <name type="scientific">Hortaea werneckii</name>
    <name type="common">Black yeast</name>
    <name type="synonym">Cladosporium werneckii</name>
    <dbReference type="NCBI Taxonomy" id="91943"/>
    <lineage>
        <taxon>Eukaryota</taxon>
        <taxon>Fungi</taxon>
        <taxon>Dikarya</taxon>
        <taxon>Ascomycota</taxon>
        <taxon>Pezizomycotina</taxon>
        <taxon>Dothideomycetes</taxon>
        <taxon>Dothideomycetidae</taxon>
        <taxon>Mycosphaerellales</taxon>
        <taxon>Teratosphaeriaceae</taxon>
        <taxon>Hortaea</taxon>
    </lineage>
</organism>
<evidence type="ECO:0000256" key="5">
    <source>
        <dbReference type="ARBA" id="ARBA00022917"/>
    </source>
</evidence>
<dbReference type="GO" id="GO:0003743">
    <property type="term" value="F:translation initiation factor activity"/>
    <property type="evidence" value="ECO:0007669"/>
    <property type="project" value="UniProtKB-KW"/>
</dbReference>
<dbReference type="GO" id="GO:0005851">
    <property type="term" value="C:eukaryotic translation initiation factor 2B complex"/>
    <property type="evidence" value="ECO:0007669"/>
    <property type="project" value="TreeGrafter"/>
</dbReference>
<keyword evidence="4" id="KW-0396">Initiation factor</keyword>
<feature type="region of interest" description="Disordered" evidence="9">
    <location>
        <begin position="23"/>
        <end position="46"/>
    </location>
</feature>
<evidence type="ECO:0000313" key="11">
    <source>
        <dbReference type="EMBL" id="RMX82910.1"/>
    </source>
</evidence>
<keyword evidence="3" id="KW-0963">Cytoplasm</keyword>
<evidence type="ECO:0000256" key="8">
    <source>
        <dbReference type="ARBA" id="ARBA00046432"/>
    </source>
</evidence>
<gene>
    <name evidence="11" type="ORF">D0869_05702</name>
</gene>
<dbReference type="VEuPathDB" id="FungiDB:BTJ68_13537"/>
<dbReference type="PANTHER" id="PTHR45989:SF1">
    <property type="entry name" value="TRANSLATION INITIATION FACTOR EIF-2B SUBUNIT GAMMA"/>
    <property type="match status" value="1"/>
</dbReference>
<evidence type="ECO:0000256" key="6">
    <source>
        <dbReference type="ARBA" id="ARBA00044196"/>
    </source>
</evidence>
<evidence type="ECO:0000256" key="2">
    <source>
        <dbReference type="ARBA" id="ARBA00007878"/>
    </source>
</evidence>
<feature type="compositionally biased region" description="Gly residues" evidence="9">
    <location>
        <begin position="556"/>
        <end position="565"/>
    </location>
</feature>
<comment type="similarity">
    <text evidence="2">Belongs to the eIF-2B gamma/epsilon subunits family.</text>
</comment>
<evidence type="ECO:0000256" key="1">
    <source>
        <dbReference type="ARBA" id="ARBA00004514"/>
    </source>
</evidence>
<dbReference type="InterPro" id="IPR056729">
    <property type="entry name" value="GMPPB_C"/>
</dbReference>
<comment type="subcellular location">
    <subcellularLocation>
        <location evidence="1">Cytoplasm</location>
        <location evidence="1">Cytosol</location>
    </subcellularLocation>
</comment>
<dbReference type="PANTHER" id="PTHR45989">
    <property type="entry name" value="TRANSLATION INITIATION FACTOR EIF-2B SUBUNIT GAMMA"/>
    <property type="match status" value="1"/>
</dbReference>
<dbReference type="SUPFAM" id="SSF53448">
    <property type="entry name" value="Nucleotide-diphospho-sugar transferases"/>
    <property type="match status" value="1"/>
</dbReference>
<sequence length="656" mass="70832">MNHPVPPGSSDFLRVTAIASGASAHHLHKANGKRKRKKEKMPHATLPSPGLQALILCGPGVSLNTFTSTPRDFPKALVPIANRPMVWYPLDWCHRMGISDITLITPPESRDPIEHALKTHPALTVGLKSRERADVVAPADLTQTTGTGELLRLPEVQKLVRGDFVVLPCDLISELDGSVMVQQWQTLNPPTTNVGGKKKGSGGGVRRKKGGMGVFYPTQGLEGISTKKDETDFLATVAVEAPTVPAPTASVRENVEEVVMCMPTDTLNDKLEEDKGVLRVRQRLIERFGKVKMRMKYRDAHVYIFPKWIMDFAAKNERFDSISEDVLGWWAKSRWQESLIPKLGLDEVLAPHQPSSDEMDDDEEEDEIDAVTLSSTKSTAPPSSSAPQQPSFATRVRPSPTQPQPSSSHPFIPPLLAYIHPTPTSPTPDPTTQPLIRRCDTTPHLLALSLYLARQQPLTAPAADTPPHPFAPDHKIHPTASLGAQSRISAEDCLIAENVRVGGRCNFRETVVGANCEVGSMVRLNRCVLMEGCVVGDGVVMSGCVVGRRARVEGMSGSGGGGGEGQQQQQQQGDVVAAGEKKAGKAGGKKKGGDGDGGEDGKTRLTDCEIAPNFVVEAGTEAKGEKLMAFDTEDLSEEDEDEGEDEEGAEGSEMEM</sequence>
<keyword evidence="5" id="KW-0648">Protein biosynthesis</keyword>
<dbReference type="Gene3D" id="2.160.10.10">
    <property type="entry name" value="Hexapeptide repeat proteins"/>
    <property type="match status" value="1"/>
</dbReference>
<dbReference type="EMBL" id="QWIJ01000390">
    <property type="protein sequence ID" value="RMX82910.1"/>
    <property type="molecule type" value="Genomic_DNA"/>
</dbReference>
<feature type="compositionally biased region" description="Low complexity" evidence="9">
    <location>
        <begin position="566"/>
        <end position="578"/>
    </location>
</feature>
<feature type="domain" description="Mannose-1-phosphate guanyltransferase C-terminal" evidence="10">
    <location>
        <begin position="491"/>
        <end position="553"/>
    </location>
</feature>
<dbReference type="GO" id="GO:0002183">
    <property type="term" value="P:cytoplasmic translational initiation"/>
    <property type="evidence" value="ECO:0007669"/>
    <property type="project" value="TreeGrafter"/>
</dbReference>
<feature type="region of interest" description="Disordered" evidence="9">
    <location>
        <begin position="190"/>
        <end position="209"/>
    </location>
</feature>
<dbReference type="InterPro" id="IPR011004">
    <property type="entry name" value="Trimer_LpxA-like_sf"/>
</dbReference>
<feature type="compositionally biased region" description="Basic residues" evidence="9">
    <location>
        <begin position="196"/>
        <end position="209"/>
    </location>
</feature>
<dbReference type="InterPro" id="IPR051960">
    <property type="entry name" value="eIF2B_gamma"/>
</dbReference>
<feature type="compositionally biased region" description="Basic residues" evidence="9">
    <location>
        <begin position="25"/>
        <end position="40"/>
    </location>
</feature>
<accession>A0A3M6WX72</accession>
<comment type="caution">
    <text evidence="11">The sequence shown here is derived from an EMBL/GenBank/DDBJ whole genome shotgun (WGS) entry which is preliminary data.</text>
</comment>
<evidence type="ECO:0000259" key="10">
    <source>
        <dbReference type="Pfam" id="PF25087"/>
    </source>
</evidence>
<dbReference type="Proteomes" id="UP000281245">
    <property type="component" value="Unassembled WGS sequence"/>
</dbReference>
<dbReference type="Pfam" id="PF25087">
    <property type="entry name" value="GMPPB_C"/>
    <property type="match status" value="1"/>
</dbReference>
<feature type="region of interest" description="Disordered" evidence="9">
    <location>
        <begin position="373"/>
        <end position="415"/>
    </location>
</feature>
<dbReference type="OrthoDB" id="10250549at2759"/>
<evidence type="ECO:0000256" key="7">
    <source>
        <dbReference type="ARBA" id="ARBA00044229"/>
    </source>
</evidence>
<feature type="region of interest" description="Disordered" evidence="9">
    <location>
        <begin position="555"/>
        <end position="656"/>
    </location>
</feature>
<evidence type="ECO:0000256" key="4">
    <source>
        <dbReference type="ARBA" id="ARBA00022540"/>
    </source>
</evidence>
<proteinExistence type="inferred from homology"/>
<dbReference type="AlphaFoldDB" id="A0A3M6WX72"/>
<comment type="subunit">
    <text evidence="8">Component of the translation initiation factor 2B (eIF2B) complex which is a heterodecamer of two sets of five different subunits: alpha, beta, gamma, delta and epsilon. Subunits alpha, beta and delta comprise a regulatory subcomplex and subunits epsilon and gamma comprise a catalytic subcomplex. Within the complex, the hexameric regulatory complex resides at the center, with the two heterodimeric catalytic subcomplexes bound on opposite sides.</text>
</comment>
<dbReference type="InterPro" id="IPR029044">
    <property type="entry name" value="Nucleotide-diphossugar_trans"/>
</dbReference>
<name>A0A3M6WX72_HORWE</name>
<reference evidence="11 12" key="1">
    <citation type="journal article" date="2018" name="BMC Genomics">
        <title>Genomic evidence for intraspecific hybridization in a clonal and extremely halotolerant yeast.</title>
        <authorList>
            <person name="Gostincar C."/>
            <person name="Stajich J.E."/>
            <person name="Zupancic J."/>
            <person name="Zalar P."/>
            <person name="Gunde-Cimerman N."/>
        </authorList>
    </citation>
    <scope>NUCLEOTIDE SEQUENCE [LARGE SCALE GENOMIC DNA]</scope>
    <source>
        <strain evidence="11 12">EXF-6656</strain>
    </source>
</reference>
<evidence type="ECO:0000256" key="3">
    <source>
        <dbReference type="ARBA" id="ARBA00022490"/>
    </source>
</evidence>
<feature type="compositionally biased region" description="Basic and acidic residues" evidence="9">
    <location>
        <begin position="591"/>
        <end position="607"/>
    </location>
</feature>
<feature type="compositionally biased region" description="Low complexity" evidence="9">
    <location>
        <begin position="374"/>
        <end position="391"/>
    </location>
</feature>
<dbReference type="GO" id="GO:0005829">
    <property type="term" value="C:cytosol"/>
    <property type="evidence" value="ECO:0007669"/>
    <property type="project" value="UniProtKB-SubCell"/>
</dbReference>
<feature type="compositionally biased region" description="Acidic residues" evidence="9">
    <location>
        <begin position="631"/>
        <end position="656"/>
    </location>
</feature>
<protein>
    <recommendedName>
        <fullName evidence="6">Translation initiation factor eIF2B subunit gamma</fullName>
    </recommendedName>
    <alternativeName>
        <fullName evidence="7">eIF2B GDP-GTP exchange factor subunit gamma</fullName>
    </alternativeName>
</protein>
<evidence type="ECO:0000313" key="12">
    <source>
        <dbReference type="Proteomes" id="UP000281245"/>
    </source>
</evidence>
<dbReference type="GO" id="GO:0005085">
    <property type="term" value="F:guanyl-nucleotide exchange factor activity"/>
    <property type="evidence" value="ECO:0007669"/>
    <property type="project" value="TreeGrafter"/>
</dbReference>
<dbReference type="SUPFAM" id="SSF51161">
    <property type="entry name" value="Trimeric LpxA-like enzymes"/>
    <property type="match status" value="1"/>
</dbReference>
<evidence type="ECO:0000256" key="9">
    <source>
        <dbReference type="SAM" id="MobiDB-lite"/>
    </source>
</evidence>